<dbReference type="NCBIfam" id="TIGR03010">
    <property type="entry name" value="sulf_tusC_dsrF"/>
    <property type="match status" value="1"/>
</dbReference>
<reference evidence="5 6" key="1">
    <citation type="submission" date="2023-01" db="EMBL/GenBank/DDBJ databases">
        <title>Vibrio sp. KJ40-1 sp.nov, isolated from marine algae.</title>
        <authorList>
            <person name="Butt M."/>
            <person name="Kim J.M.J."/>
            <person name="Jeon C.O.C."/>
        </authorList>
    </citation>
    <scope>NUCLEOTIDE SEQUENCE [LARGE SCALE GENOMIC DNA]</scope>
    <source>
        <strain evidence="5 6">KJ40-1</strain>
    </source>
</reference>
<dbReference type="Pfam" id="PF02635">
    <property type="entry name" value="DsrE"/>
    <property type="match status" value="1"/>
</dbReference>
<dbReference type="SUPFAM" id="SSF75169">
    <property type="entry name" value="DsrEFH-like"/>
    <property type="match status" value="1"/>
</dbReference>
<evidence type="ECO:0000313" key="5">
    <source>
        <dbReference type="EMBL" id="MDB1122806.1"/>
    </source>
</evidence>
<evidence type="ECO:0000313" key="6">
    <source>
        <dbReference type="Proteomes" id="UP001210678"/>
    </source>
</evidence>
<protein>
    <recommendedName>
        <fullName evidence="4">Protein TusC homolog</fullName>
    </recommendedName>
</protein>
<name>A0ABT4YMN7_9VIBR</name>
<accession>A0ABT4YMN7</accession>
<dbReference type="Gene3D" id="3.40.1260.10">
    <property type="entry name" value="DsrEFH-like"/>
    <property type="match status" value="1"/>
</dbReference>
<keyword evidence="6" id="KW-1185">Reference proteome</keyword>
<evidence type="ECO:0000256" key="2">
    <source>
        <dbReference type="ARBA" id="ARBA00004496"/>
    </source>
</evidence>
<evidence type="ECO:0000256" key="4">
    <source>
        <dbReference type="ARBA" id="ARBA00017149"/>
    </source>
</evidence>
<dbReference type="PANTHER" id="PTHR38780">
    <property type="entry name" value="PROTEIN TUSC"/>
    <property type="match status" value="1"/>
</dbReference>
<comment type="similarity">
    <text evidence="3">Belongs to the DsrF/TusC family.</text>
</comment>
<comment type="caution">
    <text evidence="5">The sequence shown here is derived from an EMBL/GenBank/DDBJ whole genome shotgun (WGS) entry which is preliminary data.</text>
</comment>
<sequence length="119" mass="13137">MNKLGFVFRSHPHSSAKGREGLDALLAASAYSENISVFFIGEGVTQLVANQKTAAIFSRDYVPAFKLMDLYDIEDIYVCLDSLKANGLAEAELVLDEPVKLKATKVAELLHRCDKLLTF</sequence>
<dbReference type="InterPro" id="IPR027396">
    <property type="entry name" value="DsrEFH-like"/>
</dbReference>
<dbReference type="InterPro" id="IPR017462">
    <property type="entry name" value="Sulphur_relay_TusC/DsrF"/>
</dbReference>
<comment type="function">
    <text evidence="1">Could be part of a sulfur-relay system.</text>
</comment>
<dbReference type="InterPro" id="IPR003787">
    <property type="entry name" value="Sulphur_relay_DsrE/F-like"/>
</dbReference>
<evidence type="ECO:0000256" key="1">
    <source>
        <dbReference type="ARBA" id="ARBA00002850"/>
    </source>
</evidence>
<proteinExistence type="inferred from homology"/>
<organism evidence="5 6">
    <name type="scientific">Vibrio algarum</name>
    <dbReference type="NCBI Taxonomy" id="3020714"/>
    <lineage>
        <taxon>Bacteria</taxon>
        <taxon>Pseudomonadati</taxon>
        <taxon>Pseudomonadota</taxon>
        <taxon>Gammaproteobacteria</taxon>
        <taxon>Vibrionales</taxon>
        <taxon>Vibrionaceae</taxon>
        <taxon>Vibrio</taxon>
    </lineage>
</organism>
<dbReference type="RefSeq" id="WP_272132811.1">
    <property type="nucleotide sequence ID" value="NZ_JAQLOI010000001.1"/>
</dbReference>
<gene>
    <name evidence="5" type="primary">tusC</name>
    <name evidence="5" type="ORF">PGX00_03480</name>
</gene>
<comment type="subcellular location">
    <subcellularLocation>
        <location evidence="2">Cytoplasm</location>
    </subcellularLocation>
</comment>
<dbReference type="EMBL" id="JAQLOI010000001">
    <property type="protein sequence ID" value="MDB1122806.1"/>
    <property type="molecule type" value="Genomic_DNA"/>
</dbReference>
<dbReference type="PANTHER" id="PTHR38780:SF1">
    <property type="entry name" value="PROTEIN TUSC"/>
    <property type="match status" value="1"/>
</dbReference>
<dbReference type="NCBIfam" id="NF001238">
    <property type="entry name" value="PRK00211.1"/>
    <property type="match status" value="1"/>
</dbReference>
<evidence type="ECO:0000256" key="3">
    <source>
        <dbReference type="ARBA" id="ARBA00005996"/>
    </source>
</evidence>
<dbReference type="Proteomes" id="UP001210678">
    <property type="component" value="Unassembled WGS sequence"/>
</dbReference>